<keyword evidence="1" id="KW-0812">Transmembrane</keyword>
<sequence>MYIDMYIYVYVFIDKIEIKEIILILILLHNYKFIKYKILNCKMNKIQIFYNTYKNTTMFHTGFYVGLLAIGTSIIREYTIPNDKKYEYTKKDYSKPILPI</sequence>
<keyword evidence="1" id="KW-1133">Transmembrane helix</keyword>
<organism evidence="2">
    <name type="scientific">viral metagenome</name>
    <dbReference type="NCBI Taxonomy" id="1070528"/>
    <lineage>
        <taxon>unclassified sequences</taxon>
        <taxon>metagenomes</taxon>
        <taxon>organismal metagenomes</taxon>
    </lineage>
</organism>
<dbReference type="AlphaFoldDB" id="A0A6C0EYS1"/>
<dbReference type="EMBL" id="MN738980">
    <property type="protein sequence ID" value="QHT33922.1"/>
    <property type="molecule type" value="Genomic_DNA"/>
</dbReference>
<accession>A0A6C0EYS1</accession>
<evidence type="ECO:0000313" key="2">
    <source>
        <dbReference type="EMBL" id="QHT33922.1"/>
    </source>
</evidence>
<protein>
    <submittedName>
        <fullName evidence="2">Uncharacterized protein</fullName>
    </submittedName>
</protein>
<evidence type="ECO:0000256" key="1">
    <source>
        <dbReference type="SAM" id="Phobius"/>
    </source>
</evidence>
<name>A0A6C0EYS1_9ZZZZ</name>
<proteinExistence type="predicted"/>
<keyword evidence="1" id="KW-0472">Membrane</keyword>
<feature type="transmembrane region" description="Helical" evidence="1">
    <location>
        <begin position="6"/>
        <end position="28"/>
    </location>
</feature>
<reference evidence="2" key="1">
    <citation type="journal article" date="2020" name="Nature">
        <title>Giant virus diversity and host interactions through global metagenomics.</title>
        <authorList>
            <person name="Schulz F."/>
            <person name="Roux S."/>
            <person name="Paez-Espino D."/>
            <person name="Jungbluth S."/>
            <person name="Walsh D.A."/>
            <person name="Denef V.J."/>
            <person name="McMahon K.D."/>
            <person name="Konstantinidis K.T."/>
            <person name="Eloe-Fadrosh E.A."/>
            <person name="Kyrpides N.C."/>
            <person name="Woyke T."/>
        </authorList>
    </citation>
    <scope>NUCLEOTIDE SEQUENCE</scope>
    <source>
        <strain evidence="2">GVMAG-M-3300009161-52</strain>
    </source>
</reference>